<sequence>MNVVSFFILQPIDKMSSIENTCLYTYKPCPNPRSVKKNGKLHCFCDFHRRKANATQKAHAAKKRNRVNAHILPTRRISDQIAMPQEMHLSNFFEPCFLPSVADDSLFGEWILDNISLNGVDEDLECLYTYKPCKNLRSKKKNGTLHSFCQYHRTKANAIQKAHAKKKRMEENAFNPNEIARPFYTPVVPLGPPLAPKIIPTPLLSPKFDVQDISFLHEWLVQTNTLDEIDYQDDLDLVFEDYNMLCDLFP</sequence>
<keyword evidence="2" id="KW-1185">Reference proteome</keyword>
<accession>A0A1V9ZIL8</accession>
<gene>
    <name evidence="1" type="ORF">THRCLA_21918</name>
</gene>
<dbReference type="EMBL" id="JNBS01001884">
    <property type="protein sequence ID" value="OQR97829.1"/>
    <property type="molecule type" value="Genomic_DNA"/>
</dbReference>
<reference evidence="1 2" key="1">
    <citation type="journal article" date="2014" name="Genome Biol. Evol.">
        <title>The secreted proteins of Achlya hypogyna and Thraustotheca clavata identify the ancestral oomycete secretome and reveal gene acquisitions by horizontal gene transfer.</title>
        <authorList>
            <person name="Misner I."/>
            <person name="Blouin N."/>
            <person name="Leonard G."/>
            <person name="Richards T.A."/>
            <person name="Lane C.E."/>
        </authorList>
    </citation>
    <scope>NUCLEOTIDE SEQUENCE [LARGE SCALE GENOMIC DNA]</scope>
    <source>
        <strain evidence="1 2">ATCC 34112</strain>
    </source>
</reference>
<comment type="caution">
    <text evidence="1">The sequence shown here is derived from an EMBL/GenBank/DDBJ whole genome shotgun (WGS) entry which is preliminary data.</text>
</comment>
<evidence type="ECO:0000313" key="1">
    <source>
        <dbReference type="EMBL" id="OQR97829.1"/>
    </source>
</evidence>
<proteinExistence type="predicted"/>
<organism evidence="1 2">
    <name type="scientific">Thraustotheca clavata</name>
    <dbReference type="NCBI Taxonomy" id="74557"/>
    <lineage>
        <taxon>Eukaryota</taxon>
        <taxon>Sar</taxon>
        <taxon>Stramenopiles</taxon>
        <taxon>Oomycota</taxon>
        <taxon>Saprolegniomycetes</taxon>
        <taxon>Saprolegniales</taxon>
        <taxon>Achlyaceae</taxon>
        <taxon>Thraustotheca</taxon>
    </lineage>
</organism>
<name>A0A1V9ZIL8_9STRA</name>
<protein>
    <submittedName>
        <fullName evidence="1">Uncharacterized protein</fullName>
    </submittedName>
</protein>
<evidence type="ECO:0000313" key="2">
    <source>
        <dbReference type="Proteomes" id="UP000243217"/>
    </source>
</evidence>
<dbReference type="Proteomes" id="UP000243217">
    <property type="component" value="Unassembled WGS sequence"/>
</dbReference>
<dbReference type="AlphaFoldDB" id="A0A1V9ZIL8"/>